<accession>A0A821IIL7</accession>
<feature type="non-terminal residue" evidence="1">
    <location>
        <position position="62"/>
    </location>
</feature>
<dbReference type="Proteomes" id="UP000663866">
    <property type="component" value="Unassembled WGS sequence"/>
</dbReference>
<proteinExistence type="predicted"/>
<gene>
    <name evidence="1" type="ORF">OVN521_LOCUS48430</name>
</gene>
<evidence type="ECO:0000313" key="1">
    <source>
        <dbReference type="EMBL" id="CAF4701785.1"/>
    </source>
</evidence>
<reference evidence="1" key="1">
    <citation type="submission" date="2021-02" db="EMBL/GenBank/DDBJ databases">
        <authorList>
            <person name="Nowell W R."/>
        </authorList>
    </citation>
    <scope>NUCLEOTIDE SEQUENCE</scope>
</reference>
<dbReference type="AlphaFoldDB" id="A0A821IIL7"/>
<feature type="non-terminal residue" evidence="1">
    <location>
        <position position="1"/>
    </location>
</feature>
<name>A0A821IIL7_9BILA</name>
<protein>
    <submittedName>
        <fullName evidence="1">Uncharacterized protein</fullName>
    </submittedName>
</protein>
<sequence>ITFIIFLANRQLYTSPDNDALERKIDQVDEAFAKVKMPREGVLDASTLRTISNLASIRIRAV</sequence>
<keyword evidence="2" id="KW-1185">Reference proteome</keyword>
<dbReference type="EMBL" id="CAJOBG010100668">
    <property type="protein sequence ID" value="CAF4701785.1"/>
    <property type="molecule type" value="Genomic_DNA"/>
</dbReference>
<evidence type="ECO:0000313" key="2">
    <source>
        <dbReference type="Proteomes" id="UP000663866"/>
    </source>
</evidence>
<comment type="caution">
    <text evidence="1">The sequence shown here is derived from an EMBL/GenBank/DDBJ whole genome shotgun (WGS) entry which is preliminary data.</text>
</comment>
<organism evidence="1 2">
    <name type="scientific">Rotaria magnacalcarata</name>
    <dbReference type="NCBI Taxonomy" id="392030"/>
    <lineage>
        <taxon>Eukaryota</taxon>
        <taxon>Metazoa</taxon>
        <taxon>Spiralia</taxon>
        <taxon>Gnathifera</taxon>
        <taxon>Rotifera</taxon>
        <taxon>Eurotatoria</taxon>
        <taxon>Bdelloidea</taxon>
        <taxon>Philodinida</taxon>
        <taxon>Philodinidae</taxon>
        <taxon>Rotaria</taxon>
    </lineage>
</organism>